<feature type="region of interest" description="Disordered" evidence="1">
    <location>
        <begin position="68"/>
        <end position="89"/>
    </location>
</feature>
<feature type="domain" description="Transposase IS110-like N-terminal" evidence="2">
    <location>
        <begin position="12"/>
        <end position="61"/>
    </location>
</feature>
<sequence>MIDTSDIGVFPGLDVGKGEHHATAVTPAGKKAFDKRLPNSEPQLRELFEKLQAEHGTVLVINSRPAQLRPHDLNGDLPSAGATSDSFGVRERRAGEVRLGHAACPPCARIDRSPQSAQVLSRSA</sequence>
<name>A0A918FN65_9ACTN</name>
<evidence type="ECO:0000259" key="2">
    <source>
        <dbReference type="Pfam" id="PF01548"/>
    </source>
</evidence>
<organism evidence="3 4">
    <name type="scientific">Streptomyces aurantiogriseus</name>
    <dbReference type="NCBI Taxonomy" id="66870"/>
    <lineage>
        <taxon>Bacteria</taxon>
        <taxon>Bacillati</taxon>
        <taxon>Actinomycetota</taxon>
        <taxon>Actinomycetes</taxon>
        <taxon>Kitasatosporales</taxon>
        <taxon>Streptomycetaceae</taxon>
        <taxon>Streptomyces</taxon>
    </lineage>
</organism>
<proteinExistence type="predicted"/>
<dbReference type="GO" id="GO:0003677">
    <property type="term" value="F:DNA binding"/>
    <property type="evidence" value="ECO:0007669"/>
    <property type="project" value="InterPro"/>
</dbReference>
<dbReference type="Pfam" id="PF01548">
    <property type="entry name" value="DEDD_Tnp_IS110"/>
    <property type="match status" value="1"/>
</dbReference>
<dbReference type="EMBL" id="BMSX01000033">
    <property type="protein sequence ID" value="GGR56974.1"/>
    <property type="molecule type" value="Genomic_DNA"/>
</dbReference>
<protein>
    <recommendedName>
        <fullName evidence="2">Transposase IS110-like N-terminal domain-containing protein</fullName>
    </recommendedName>
</protein>
<dbReference type="Proteomes" id="UP000658320">
    <property type="component" value="Unassembled WGS sequence"/>
</dbReference>
<evidence type="ECO:0000313" key="4">
    <source>
        <dbReference type="Proteomes" id="UP000658320"/>
    </source>
</evidence>
<feature type="region of interest" description="Disordered" evidence="1">
    <location>
        <begin position="15"/>
        <end position="36"/>
    </location>
</feature>
<dbReference type="GO" id="GO:0006313">
    <property type="term" value="P:DNA transposition"/>
    <property type="evidence" value="ECO:0007669"/>
    <property type="project" value="InterPro"/>
</dbReference>
<gene>
    <name evidence="3" type="ORF">GCM10010251_87360</name>
</gene>
<evidence type="ECO:0000256" key="1">
    <source>
        <dbReference type="SAM" id="MobiDB-lite"/>
    </source>
</evidence>
<accession>A0A918FN65</accession>
<dbReference type="InterPro" id="IPR002525">
    <property type="entry name" value="Transp_IS110-like_N"/>
</dbReference>
<evidence type="ECO:0000313" key="3">
    <source>
        <dbReference type="EMBL" id="GGR56974.1"/>
    </source>
</evidence>
<reference evidence="3" key="2">
    <citation type="submission" date="2020-09" db="EMBL/GenBank/DDBJ databases">
        <authorList>
            <person name="Sun Q."/>
            <person name="Ohkuma M."/>
        </authorList>
    </citation>
    <scope>NUCLEOTIDE SEQUENCE</scope>
    <source>
        <strain evidence="3">JCM 4346</strain>
    </source>
</reference>
<comment type="caution">
    <text evidence="3">The sequence shown here is derived from an EMBL/GenBank/DDBJ whole genome shotgun (WGS) entry which is preliminary data.</text>
</comment>
<dbReference type="AlphaFoldDB" id="A0A918FN65"/>
<reference evidence="3" key="1">
    <citation type="journal article" date="2014" name="Int. J. Syst. Evol. Microbiol.">
        <title>Complete genome sequence of Corynebacterium casei LMG S-19264T (=DSM 44701T), isolated from a smear-ripened cheese.</title>
        <authorList>
            <consortium name="US DOE Joint Genome Institute (JGI-PGF)"/>
            <person name="Walter F."/>
            <person name="Albersmeier A."/>
            <person name="Kalinowski J."/>
            <person name="Ruckert C."/>
        </authorList>
    </citation>
    <scope>NUCLEOTIDE SEQUENCE</scope>
    <source>
        <strain evidence="3">JCM 4346</strain>
    </source>
</reference>
<keyword evidence="4" id="KW-1185">Reference proteome</keyword>
<dbReference type="GO" id="GO:0004803">
    <property type="term" value="F:transposase activity"/>
    <property type="evidence" value="ECO:0007669"/>
    <property type="project" value="InterPro"/>
</dbReference>